<dbReference type="Pfam" id="PF02566">
    <property type="entry name" value="OsmC"/>
    <property type="match status" value="1"/>
</dbReference>
<dbReference type="Gene3D" id="3.30.300.20">
    <property type="match status" value="1"/>
</dbReference>
<evidence type="ECO:0000256" key="1">
    <source>
        <dbReference type="ARBA" id="ARBA00007378"/>
    </source>
</evidence>
<sequence length="155" mass="16152">METHTVDSVIATNAPAQITEAAKVLYTGKTHTTGGRDGASLSSDGQLNIKLSTPGTPHPGTNPEQLFAAGWSACFIGAIGIAAGKLKIKLPKELAVDTEVDLCNQDGGYFLQARLNVSLPGIDPEVARALVDTAHQTCPYSKATRGNINVAINLV</sequence>
<accession>A0ABS1KMT4</accession>
<proteinExistence type="inferred from homology"/>
<dbReference type="InterPro" id="IPR019953">
    <property type="entry name" value="OHR"/>
</dbReference>
<protein>
    <submittedName>
        <fullName evidence="3">Organic hydroperoxide resistance protein</fullName>
    </submittedName>
</protein>
<dbReference type="Proteomes" id="UP000613030">
    <property type="component" value="Unassembled WGS sequence"/>
</dbReference>
<comment type="similarity">
    <text evidence="1">Belongs to the OsmC/Ohr family.</text>
</comment>
<dbReference type="NCBIfam" id="TIGR03561">
    <property type="entry name" value="organ_hyd_perox"/>
    <property type="match status" value="1"/>
</dbReference>
<feature type="compositionally biased region" description="Polar residues" evidence="2">
    <location>
        <begin position="40"/>
        <end position="55"/>
    </location>
</feature>
<organism evidence="3 4">
    <name type="scientific">Chryseolinea lacunae</name>
    <dbReference type="NCBI Taxonomy" id="2801331"/>
    <lineage>
        <taxon>Bacteria</taxon>
        <taxon>Pseudomonadati</taxon>
        <taxon>Bacteroidota</taxon>
        <taxon>Cytophagia</taxon>
        <taxon>Cytophagales</taxon>
        <taxon>Fulvivirgaceae</taxon>
        <taxon>Chryseolinea</taxon>
    </lineage>
</organism>
<comment type="caution">
    <text evidence="3">The sequence shown here is derived from an EMBL/GenBank/DDBJ whole genome shotgun (WGS) entry which is preliminary data.</text>
</comment>
<evidence type="ECO:0000256" key="2">
    <source>
        <dbReference type="SAM" id="MobiDB-lite"/>
    </source>
</evidence>
<dbReference type="InterPro" id="IPR036102">
    <property type="entry name" value="OsmC/Ohrsf"/>
</dbReference>
<dbReference type="PANTHER" id="PTHR33797">
    <property type="entry name" value="ORGANIC HYDROPEROXIDE RESISTANCE PROTEIN-LIKE"/>
    <property type="match status" value="1"/>
</dbReference>
<dbReference type="EMBL" id="JAERRB010000001">
    <property type="protein sequence ID" value="MBL0740562.1"/>
    <property type="molecule type" value="Genomic_DNA"/>
</dbReference>
<dbReference type="PANTHER" id="PTHR33797:SF2">
    <property type="entry name" value="ORGANIC HYDROPEROXIDE RESISTANCE PROTEIN-LIKE"/>
    <property type="match status" value="1"/>
</dbReference>
<dbReference type="InterPro" id="IPR003718">
    <property type="entry name" value="OsmC/Ohr_fam"/>
</dbReference>
<dbReference type="InterPro" id="IPR015946">
    <property type="entry name" value="KH_dom-like_a/b"/>
</dbReference>
<feature type="region of interest" description="Disordered" evidence="2">
    <location>
        <begin position="32"/>
        <end position="62"/>
    </location>
</feature>
<dbReference type="RefSeq" id="WP_202007889.1">
    <property type="nucleotide sequence ID" value="NZ_JAERRB010000001.1"/>
</dbReference>
<dbReference type="Gene3D" id="2.20.25.10">
    <property type="match status" value="1"/>
</dbReference>
<name>A0ABS1KMT4_9BACT</name>
<evidence type="ECO:0000313" key="4">
    <source>
        <dbReference type="Proteomes" id="UP000613030"/>
    </source>
</evidence>
<dbReference type="SUPFAM" id="SSF82784">
    <property type="entry name" value="OsmC-like"/>
    <property type="match status" value="1"/>
</dbReference>
<evidence type="ECO:0000313" key="3">
    <source>
        <dbReference type="EMBL" id="MBL0740562.1"/>
    </source>
</evidence>
<keyword evidence="4" id="KW-1185">Reference proteome</keyword>
<gene>
    <name evidence="3" type="ORF">JI741_04995</name>
</gene>
<reference evidence="3 4" key="1">
    <citation type="submission" date="2021-01" db="EMBL/GenBank/DDBJ databases">
        <title>Chryseolinea sp. Jin1 Genome sequencing and assembly.</title>
        <authorList>
            <person name="Kim I."/>
        </authorList>
    </citation>
    <scope>NUCLEOTIDE SEQUENCE [LARGE SCALE GENOMIC DNA]</scope>
    <source>
        <strain evidence="3 4">Jin1</strain>
    </source>
</reference>